<organism evidence="2 3">
    <name type="scientific">Hortaea werneckii</name>
    <name type="common">Black yeast</name>
    <name type="synonym">Cladosporium werneckii</name>
    <dbReference type="NCBI Taxonomy" id="91943"/>
    <lineage>
        <taxon>Eukaryota</taxon>
        <taxon>Fungi</taxon>
        <taxon>Dikarya</taxon>
        <taxon>Ascomycota</taxon>
        <taxon>Pezizomycotina</taxon>
        <taxon>Dothideomycetes</taxon>
        <taxon>Dothideomycetidae</taxon>
        <taxon>Mycosphaerellales</taxon>
        <taxon>Teratosphaeriaceae</taxon>
        <taxon>Hortaea</taxon>
    </lineage>
</organism>
<comment type="caution">
    <text evidence="2">The sequence shown here is derived from an EMBL/GenBank/DDBJ whole genome shotgun (WGS) entry which is preliminary data.</text>
</comment>
<feature type="compositionally biased region" description="Pro residues" evidence="1">
    <location>
        <begin position="208"/>
        <end position="223"/>
    </location>
</feature>
<evidence type="ECO:0000313" key="3">
    <source>
        <dbReference type="Proteomes" id="UP000270230"/>
    </source>
</evidence>
<evidence type="ECO:0000256" key="1">
    <source>
        <dbReference type="SAM" id="MobiDB-lite"/>
    </source>
</evidence>
<feature type="compositionally biased region" description="Low complexity" evidence="1">
    <location>
        <begin position="198"/>
        <end position="207"/>
    </location>
</feature>
<proteinExistence type="predicted"/>
<accession>A0A3M7CD67</accession>
<name>A0A3M7CD67_HORWE</name>
<sequence length="311" mass="34869">MADIKDATVQRSRLLDLPPELQLQIFELAVVQEPIRVNFPCAWSFSRQGLGLCSADEKGSDDMVESVYYATRRAWDAGGKFLCRQPALSKLCRAVRHDVLKLFYGKNVFEMAYCDAYKFEAVGRWAKGIGAENRRLLKNVVATDTEEDLGPRVVGEFAASLADFDATIVKLGGGKGSNYRVIFRQVARAVSHRHAARRAYASSATSHPTPPPTHQQPPNPAGQPAPLASNTQPMLHMQQPPLRQPSARERQAKNWPPSDAGVKYILLGSIIGMPALCWFYYEHRRKHMDELRHAQLKEVQDRYRRQGGTAI</sequence>
<dbReference type="PANTHER" id="PTHR42085">
    <property type="entry name" value="F-BOX DOMAIN-CONTAINING PROTEIN"/>
    <property type="match status" value="1"/>
</dbReference>
<evidence type="ECO:0000313" key="2">
    <source>
        <dbReference type="EMBL" id="RMY50071.1"/>
    </source>
</evidence>
<protein>
    <submittedName>
        <fullName evidence="2">Uncharacterized protein</fullName>
    </submittedName>
</protein>
<dbReference type="EMBL" id="QWIN01000548">
    <property type="protein sequence ID" value="RMY50071.1"/>
    <property type="molecule type" value="Genomic_DNA"/>
</dbReference>
<gene>
    <name evidence="2" type="ORF">D0865_07117</name>
</gene>
<feature type="region of interest" description="Disordered" evidence="1">
    <location>
        <begin position="197"/>
        <end position="232"/>
    </location>
</feature>
<reference evidence="2 3" key="1">
    <citation type="journal article" date="2018" name="BMC Genomics">
        <title>Genomic evidence for intraspecific hybridization in a clonal and extremely halotolerant yeast.</title>
        <authorList>
            <person name="Gostincar C."/>
            <person name="Stajich J.E."/>
            <person name="Zupancic J."/>
            <person name="Zalar P."/>
            <person name="Gunde-Cimerman N."/>
        </authorList>
    </citation>
    <scope>NUCLEOTIDE SEQUENCE [LARGE SCALE GENOMIC DNA]</scope>
    <source>
        <strain evidence="2 3">EXF-151</strain>
    </source>
</reference>
<dbReference type="Proteomes" id="UP000270230">
    <property type="component" value="Unassembled WGS sequence"/>
</dbReference>
<dbReference type="InterPro" id="IPR038883">
    <property type="entry name" value="AN11006-like"/>
</dbReference>
<dbReference type="AlphaFoldDB" id="A0A3M7CD67"/>
<dbReference type="OrthoDB" id="3932237at2759"/>
<dbReference type="PANTHER" id="PTHR42085:SF1">
    <property type="entry name" value="F-BOX DOMAIN-CONTAINING PROTEIN"/>
    <property type="match status" value="1"/>
</dbReference>